<dbReference type="GO" id="GO:0016020">
    <property type="term" value="C:membrane"/>
    <property type="evidence" value="ECO:0007669"/>
    <property type="project" value="TreeGrafter"/>
</dbReference>
<dbReference type="PANTHER" id="PTHR46332:SF5">
    <property type="entry name" value="ASPARTATE BETA-HYDROXYLASE DOMAIN CONTAINING 2"/>
    <property type="match status" value="1"/>
</dbReference>
<dbReference type="AlphaFoldDB" id="A0A7R9ZQ63"/>
<dbReference type="InterPro" id="IPR051821">
    <property type="entry name" value="Asp/Asn_beta-hydroxylase"/>
</dbReference>
<keyword evidence="3" id="KW-0560">Oxidoreductase</keyword>
<reference evidence="6" key="1">
    <citation type="submission" date="2021-01" db="EMBL/GenBank/DDBJ databases">
        <authorList>
            <person name="Corre E."/>
            <person name="Pelletier E."/>
            <person name="Niang G."/>
            <person name="Scheremetjew M."/>
            <person name="Finn R."/>
            <person name="Kale V."/>
            <person name="Holt S."/>
            <person name="Cochrane G."/>
            <person name="Meng A."/>
            <person name="Brown T."/>
            <person name="Cohen L."/>
        </authorList>
    </citation>
    <scope>NUCLEOTIDE SEQUENCE</scope>
    <source>
        <strain evidence="6">CCMP3328</strain>
    </source>
</reference>
<evidence type="ECO:0000313" key="6">
    <source>
        <dbReference type="EMBL" id="CAD8340016.1"/>
    </source>
</evidence>
<comment type="similarity">
    <text evidence="1">Belongs to the aspartyl/asparaginyl beta-hydroxylase family.</text>
</comment>
<name>A0A7R9ZQ63_9STRA</name>
<evidence type="ECO:0000256" key="2">
    <source>
        <dbReference type="ARBA" id="ARBA00022964"/>
    </source>
</evidence>
<dbReference type="SUPFAM" id="SSF51197">
    <property type="entry name" value="Clavaminate synthase-like"/>
    <property type="match status" value="1"/>
</dbReference>
<evidence type="ECO:0000259" key="5">
    <source>
        <dbReference type="Pfam" id="PF05118"/>
    </source>
</evidence>
<feature type="signal peptide" evidence="4">
    <location>
        <begin position="1"/>
        <end position="27"/>
    </location>
</feature>
<dbReference type="InterPro" id="IPR027443">
    <property type="entry name" value="IPNS-like_sf"/>
</dbReference>
<keyword evidence="2" id="KW-0223">Dioxygenase</keyword>
<evidence type="ECO:0000256" key="3">
    <source>
        <dbReference type="ARBA" id="ARBA00023002"/>
    </source>
</evidence>
<accession>A0A7R9ZQ63</accession>
<dbReference type="InterPro" id="IPR007803">
    <property type="entry name" value="Asp/Arg/Pro-Hydrxlase"/>
</dbReference>
<organism evidence="6">
    <name type="scientific">Craspedostauros australis</name>
    <dbReference type="NCBI Taxonomy" id="1486917"/>
    <lineage>
        <taxon>Eukaryota</taxon>
        <taxon>Sar</taxon>
        <taxon>Stramenopiles</taxon>
        <taxon>Ochrophyta</taxon>
        <taxon>Bacillariophyta</taxon>
        <taxon>Bacillariophyceae</taxon>
        <taxon>Bacillariophycidae</taxon>
        <taxon>Naviculales</taxon>
        <taxon>Naviculaceae</taxon>
        <taxon>Craspedostauros</taxon>
    </lineage>
</organism>
<feature type="domain" description="Aspartyl/asparaginy/proline hydroxylase" evidence="5">
    <location>
        <begin position="134"/>
        <end position="287"/>
    </location>
</feature>
<protein>
    <recommendedName>
        <fullName evidence="5">Aspartyl/asparaginy/proline hydroxylase domain-containing protein</fullName>
    </recommendedName>
</protein>
<evidence type="ECO:0000256" key="4">
    <source>
        <dbReference type="SAM" id="SignalP"/>
    </source>
</evidence>
<evidence type="ECO:0000256" key="1">
    <source>
        <dbReference type="ARBA" id="ARBA00007730"/>
    </source>
</evidence>
<dbReference type="Gene3D" id="2.60.120.330">
    <property type="entry name" value="B-lactam Antibiotic, Isopenicillin N Synthase, Chain"/>
    <property type="match status" value="1"/>
</dbReference>
<dbReference type="GO" id="GO:0051213">
    <property type="term" value="F:dioxygenase activity"/>
    <property type="evidence" value="ECO:0007669"/>
    <property type="project" value="UniProtKB-KW"/>
</dbReference>
<feature type="chain" id="PRO_5031242589" description="Aspartyl/asparaginy/proline hydroxylase domain-containing protein" evidence="4">
    <location>
        <begin position="28"/>
        <end position="344"/>
    </location>
</feature>
<gene>
    <name evidence="6" type="ORF">CAUS1442_LOCUS12149</name>
</gene>
<dbReference type="Pfam" id="PF05118">
    <property type="entry name" value="Asp_Arg_Hydrox"/>
    <property type="match status" value="1"/>
</dbReference>
<dbReference type="PANTHER" id="PTHR46332">
    <property type="entry name" value="ASPARTATE BETA-HYDROXYLASE DOMAIN-CONTAINING PROTEIN 2"/>
    <property type="match status" value="1"/>
</dbReference>
<sequence>MRSTSCNTSVMFMVAQLVVTSLDVTKAFTAVTTTPVGSTRMSTASHALTERQMQFWEDVEDGLKDIEGFYSKQGENIDRIWQFTKSAQGKVEAPKGYAEGHDPSEEHVDGLTAKPFWDVLDEPEEYFPWAKNLEENFGIIQKEFDAKLKRDEQLFSSDSAWQNQVMGKGWSAIRLQRLGVWNVENCKEFPETYELLRSLSIPFAVRGVCFARQSPGSGVQPHSDGRNFILTSHLGVKIPKDCWMEVGGERRGWEEGKLTTIDTSFTHSTGNPTEEDRHVLIIDYWHPELTQAETAALEFVYDLRNKFESGLVPFRQPRSLQAQEAGGLGGWWKSVTGGGNDDDE</sequence>
<keyword evidence="4" id="KW-0732">Signal</keyword>
<dbReference type="EMBL" id="HBEF01019691">
    <property type="protein sequence ID" value="CAD8340016.1"/>
    <property type="molecule type" value="Transcribed_RNA"/>
</dbReference>
<proteinExistence type="inferred from homology"/>